<dbReference type="Gene3D" id="3.90.1720.10">
    <property type="entry name" value="endopeptidase domain like (from Nostoc punctiforme)"/>
    <property type="match status" value="1"/>
</dbReference>
<accession>A0A9D1WFB2</accession>
<evidence type="ECO:0000256" key="1">
    <source>
        <dbReference type="ARBA" id="ARBA00022737"/>
    </source>
</evidence>
<protein>
    <submittedName>
        <fullName evidence="3">N-acetylmuramoyl-L-alanine amidase family protein</fullName>
    </submittedName>
</protein>
<reference evidence="3" key="1">
    <citation type="journal article" date="2021" name="PeerJ">
        <title>Extensive microbial diversity within the chicken gut microbiome revealed by metagenomics and culture.</title>
        <authorList>
            <person name="Gilroy R."/>
            <person name="Ravi A."/>
            <person name="Getino M."/>
            <person name="Pursley I."/>
            <person name="Horton D.L."/>
            <person name="Alikhan N.F."/>
            <person name="Baker D."/>
            <person name="Gharbi K."/>
            <person name="Hall N."/>
            <person name="Watson M."/>
            <person name="Adriaenssens E.M."/>
            <person name="Foster-Nyarko E."/>
            <person name="Jarju S."/>
            <person name="Secka A."/>
            <person name="Antonio M."/>
            <person name="Oren A."/>
            <person name="Chaudhuri R.R."/>
            <person name="La Ragione R."/>
            <person name="Hildebrand F."/>
            <person name="Pallen M.J."/>
        </authorList>
    </citation>
    <scope>NUCLEOTIDE SEQUENCE</scope>
    <source>
        <strain evidence="3">ChiSjej1B19-8411</strain>
    </source>
</reference>
<dbReference type="Pfam" id="PF19127">
    <property type="entry name" value="Choline_bind_3"/>
    <property type="match status" value="2"/>
</dbReference>
<dbReference type="PROSITE" id="PS51170">
    <property type="entry name" value="CW"/>
    <property type="match status" value="2"/>
</dbReference>
<reference evidence="3" key="2">
    <citation type="submission" date="2021-04" db="EMBL/GenBank/DDBJ databases">
        <authorList>
            <person name="Gilroy R."/>
        </authorList>
    </citation>
    <scope>NUCLEOTIDE SEQUENCE</scope>
    <source>
        <strain evidence="3">ChiSjej1B19-8411</strain>
    </source>
</reference>
<dbReference type="SUPFAM" id="SSF69360">
    <property type="entry name" value="Cell wall binding repeat"/>
    <property type="match status" value="1"/>
</dbReference>
<keyword evidence="1" id="KW-0677">Repeat</keyword>
<proteinExistence type="predicted"/>
<evidence type="ECO:0000313" key="3">
    <source>
        <dbReference type="EMBL" id="HIX58146.1"/>
    </source>
</evidence>
<comment type="caution">
    <text evidence="3">The sequence shown here is derived from an EMBL/GenBank/DDBJ whole genome shotgun (WGS) entry which is preliminary data.</text>
</comment>
<dbReference type="EMBL" id="DXEX01000008">
    <property type="protein sequence ID" value="HIX58146.1"/>
    <property type="molecule type" value="Genomic_DNA"/>
</dbReference>
<evidence type="ECO:0000313" key="4">
    <source>
        <dbReference type="Proteomes" id="UP000886817"/>
    </source>
</evidence>
<dbReference type="Proteomes" id="UP000886817">
    <property type="component" value="Unassembled WGS sequence"/>
</dbReference>
<feature type="repeat" description="Cell wall-binding" evidence="2">
    <location>
        <begin position="125"/>
        <end position="144"/>
    </location>
</feature>
<name>A0A9D1WFB2_9FIRM</name>
<organism evidence="3 4">
    <name type="scientific">Candidatus Blautia gallistercoris</name>
    <dbReference type="NCBI Taxonomy" id="2838490"/>
    <lineage>
        <taxon>Bacteria</taxon>
        <taxon>Bacillati</taxon>
        <taxon>Bacillota</taxon>
        <taxon>Clostridia</taxon>
        <taxon>Lachnospirales</taxon>
        <taxon>Lachnospiraceae</taxon>
        <taxon>Blautia</taxon>
    </lineage>
</organism>
<evidence type="ECO:0000256" key="2">
    <source>
        <dbReference type="PROSITE-ProRule" id="PRU00591"/>
    </source>
</evidence>
<sequence length="486" mass="54803">MQEHVRKRGWLWIFACLLILFAGIAIGSKTTEVQAASTYYNKLVWNDAHTERYYYNSSGQKVRSSWITVGRYRYYADSEGCLVLNDWIKSGSNYYYVNRNGAMYTDKHLKVDGKYYYFGSDGAMETGWVKDDGSWYYFASNGVRQKSWQTIDGRKYYFYSSGKMAVGWVKSGVGNYYYFEETETSRFKEGQMHTSWLEYNGRTYYMRPSTGRMVKDGTYSIGGKEYTFDEYGVLDGDGSVQDPESNPTREPGTAKTLKNFMLNALQPVGECLYVWGGGHSTSDATRKGVSSAWKSFYNSQSSSYNYGNVSDTSKGLDCSGYVGWSVYNVMNTSSGGTYLTGISNELGPMYAGKGWGSLISLSQLSRDDYTVQTGDIGGDVNHVWIILGQCEDKSAVILHCTPQAGVQIAGTPIPSTGNYSSQAVALAEKYMSRYPGYTKYDYHTSTSNYLRRGTYFRWELNDGPLSDPDGYRNMTADEILRDLFGY</sequence>
<feature type="repeat" description="Cell wall-binding" evidence="2">
    <location>
        <begin position="145"/>
        <end position="164"/>
    </location>
</feature>
<dbReference type="Pfam" id="PF01473">
    <property type="entry name" value="Choline_bind_1"/>
    <property type="match status" value="1"/>
</dbReference>
<gene>
    <name evidence="3" type="ORF">IAA45_00300</name>
</gene>
<dbReference type="InterPro" id="IPR018337">
    <property type="entry name" value="Cell_wall/Cho-bd_repeat"/>
</dbReference>
<dbReference type="Gene3D" id="2.10.270.10">
    <property type="entry name" value="Cholin Binding"/>
    <property type="match status" value="4"/>
</dbReference>
<dbReference type="AlphaFoldDB" id="A0A9D1WFB2"/>